<feature type="region of interest" description="Disordered" evidence="3">
    <location>
        <begin position="74"/>
        <end position="120"/>
    </location>
</feature>
<evidence type="ECO:0000256" key="1">
    <source>
        <dbReference type="ARBA" id="ARBA00023013"/>
    </source>
</evidence>
<protein>
    <recommendedName>
        <fullName evidence="6">Cyclin-dependent protein kinase inhibitor SMR3-like</fullName>
    </recommendedName>
</protein>
<keyword evidence="1" id="KW-0649">Protein kinase inhibitor</keyword>
<evidence type="ECO:0000256" key="2">
    <source>
        <dbReference type="ARBA" id="ARBA00023306"/>
    </source>
</evidence>
<dbReference type="AlphaFoldDB" id="A0A9Q0KJX7"/>
<evidence type="ECO:0000313" key="5">
    <source>
        <dbReference type="Proteomes" id="UP001141806"/>
    </source>
</evidence>
<dbReference type="PANTHER" id="PTHR33142">
    <property type="entry name" value="CYCLIN-DEPENDENT PROTEIN KINASE INHIBITOR SMR13"/>
    <property type="match status" value="1"/>
</dbReference>
<proteinExistence type="predicted"/>
<evidence type="ECO:0000256" key="3">
    <source>
        <dbReference type="SAM" id="MobiDB-lite"/>
    </source>
</evidence>
<name>A0A9Q0KJX7_9MAGN</name>
<evidence type="ECO:0008006" key="6">
    <source>
        <dbReference type="Google" id="ProtNLM"/>
    </source>
</evidence>
<dbReference type="GO" id="GO:0005634">
    <property type="term" value="C:nucleus"/>
    <property type="evidence" value="ECO:0007669"/>
    <property type="project" value="TreeGrafter"/>
</dbReference>
<reference evidence="4" key="1">
    <citation type="journal article" date="2023" name="Plant J.">
        <title>The genome of the king protea, Protea cynaroides.</title>
        <authorList>
            <person name="Chang J."/>
            <person name="Duong T.A."/>
            <person name="Schoeman C."/>
            <person name="Ma X."/>
            <person name="Roodt D."/>
            <person name="Barker N."/>
            <person name="Li Z."/>
            <person name="Van de Peer Y."/>
            <person name="Mizrachi E."/>
        </authorList>
    </citation>
    <scope>NUCLEOTIDE SEQUENCE</scope>
    <source>
        <tissue evidence="4">Young leaves</tissue>
    </source>
</reference>
<dbReference type="Proteomes" id="UP001141806">
    <property type="component" value="Unassembled WGS sequence"/>
</dbReference>
<sequence length="160" mass="17991">MEFDILFRSTLEFSDGSPIAADYDRQLPHPREPRQLIQQQNQEAEFVIKKMECAAAVTTRTTPLGSGEILEVEDEDEGFRTPTSLDHRIPVIKQCPPAPRKPKSSFLTKRKASSSSSSATRRQLFLLDLSQEIESLFPLALQADLGRKIKKIRGAHDDAN</sequence>
<keyword evidence="2" id="KW-0131">Cell cycle</keyword>
<accession>A0A9Q0KJX7</accession>
<comment type="caution">
    <text evidence="4">The sequence shown here is derived from an EMBL/GenBank/DDBJ whole genome shotgun (WGS) entry which is preliminary data.</text>
</comment>
<keyword evidence="5" id="KW-1185">Reference proteome</keyword>
<dbReference type="GO" id="GO:0004860">
    <property type="term" value="F:protein kinase inhibitor activity"/>
    <property type="evidence" value="ECO:0007669"/>
    <property type="project" value="UniProtKB-KW"/>
</dbReference>
<dbReference type="OrthoDB" id="1933617at2759"/>
<dbReference type="PANTHER" id="PTHR33142:SF114">
    <property type="entry name" value="CYCLIN-DEPENDENT PROTEIN KINASE INHIBITOR SMR14"/>
    <property type="match status" value="1"/>
</dbReference>
<gene>
    <name evidence="4" type="ORF">NE237_005077</name>
</gene>
<dbReference type="GO" id="GO:0032875">
    <property type="term" value="P:regulation of DNA endoreduplication"/>
    <property type="evidence" value="ECO:0007669"/>
    <property type="project" value="InterPro"/>
</dbReference>
<feature type="compositionally biased region" description="Basic residues" evidence="3">
    <location>
        <begin position="100"/>
        <end position="112"/>
    </location>
</feature>
<dbReference type="InterPro" id="IPR040389">
    <property type="entry name" value="SMR"/>
</dbReference>
<organism evidence="4 5">
    <name type="scientific">Protea cynaroides</name>
    <dbReference type="NCBI Taxonomy" id="273540"/>
    <lineage>
        <taxon>Eukaryota</taxon>
        <taxon>Viridiplantae</taxon>
        <taxon>Streptophyta</taxon>
        <taxon>Embryophyta</taxon>
        <taxon>Tracheophyta</taxon>
        <taxon>Spermatophyta</taxon>
        <taxon>Magnoliopsida</taxon>
        <taxon>Proteales</taxon>
        <taxon>Proteaceae</taxon>
        <taxon>Protea</taxon>
    </lineage>
</organism>
<evidence type="ECO:0000313" key="4">
    <source>
        <dbReference type="EMBL" id="KAJ4971978.1"/>
    </source>
</evidence>
<dbReference type="EMBL" id="JAMYWD010000005">
    <property type="protein sequence ID" value="KAJ4971978.1"/>
    <property type="molecule type" value="Genomic_DNA"/>
</dbReference>